<dbReference type="InterPro" id="IPR045247">
    <property type="entry name" value="Oye-like"/>
</dbReference>
<dbReference type="STRING" id="559304.G8Y931"/>
<dbReference type="InParanoid" id="G8Y931"/>
<dbReference type="eggNOG" id="KOG0134">
    <property type="taxonomic scope" value="Eukaryota"/>
</dbReference>
<comment type="function">
    <text evidence="4">Oxidoreductase that binds mammalian estrogens with high affinity.</text>
</comment>
<keyword evidence="3" id="KW-0285">Flavoprotein</keyword>
<dbReference type="HOGENOM" id="CLU_012153_0_0_1"/>
<dbReference type="OrthoDB" id="276546at2759"/>
<comment type="similarity">
    <text evidence="2">Belongs to the NADH:flavin oxidoreductase/NADH oxidase family.</text>
</comment>
<evidence type="ECO:0000256" key="3">
    <source>
        <dbReference type="ARBA" id="ARBA00022643"/>
    </source>
</evidence>
<dbReference type="FunCoup" id="G8Y931">
    <property type="interactions" value="1372"/>
</dbReference>
<dbReference type="GO" id="GO:0042562">
    <property type="term" value="F:hormone binding"/>
    <property type="evidence" value="ECO:0007669"/>
    <property type="project" value="UniProtKB-ARBA"/>
</dbReference>
<keyword evidence="3" id="KW-0288">FMN</keyword>
<comment type="cofactor">
    <cofactor evidence="1">
        <name>FMN</name>
        <dbReference type="ChEBI" id="CHEBI:58210"/>
    </cofactor>
</comment>
<evidence type="ECO:0000256" key="6">
    <source>
        <dbReference type="ARBA" id="ARBA00075326"/>
    </source>
</evidence>
<dbReference type="Gene3D" id="3.20.20.70">
    <property type="entry name" value="Aldolase class I"/>
    <property type="match status" value="1"/>
</dbReference>
<reference evidence="8" key="1">
    <citation type="submission" date="2011-10" db="EMBL/GenBank/DDBJ databases">
        <authorList>
            <person name="Genoscope - CEA"/>
        </authorList>
    </citation>
    <scope>NUCLEOTIDE SEQUENCE</scope>
</reference>
<dbReference type="EMBL" id="FO082049">
    <property type="protein sequence ID" value="CCE83945.1"/>
    <property type="molecule type" value="Genomic_DNA"/>
</dbReference>
<accession>G8Y931</accession>
<dbReference type="CDD" id="cd02933">
    <property type="entry name" value="OYE_like_FMN"/>
    <property type="match status" value="1"/>
</dbReference>
<organism evidence="8 10">
    <name type="scientific">Pichia sorbitophila (strain ATCC MYA-4447 / BCRC 22081 / CBS 7064 / NBRC 10061 / NRRL Y-12695)</name>
    <name type="common">Hybrid yeast</name>
    <dbReference type="NCBI Taxonomy" id="559304"/>
    <lineage>
        <taxon>Eukaryota</taxon>
        <taxon>Fungi</taxon>
        <taxon>Dikarya</taxon>
        <taxon>Ascomycota</taxon>
        <taxon>Saccharomycotina</taxon>
        <taxon>Pichiomycetes</taxon>
        <taxon>Debaryomycetaceae</taxon>
        <taxon>Millerozyma</taxon>
    </lineage>
</organism>
<gene>
    <name evidence="8" type="primary">Piso0_004542</name>
    <name evidence="8" type="ORF">GNLVRS01_PISO0K19172g</name>
    <name evidence="9" type="ORF">GNLVRS01_PISO0L19173g</name>
</gene>
<evidence type="ECO:0000313" key="10">
    <source>
        <dbReference type="Proteomes" id="UP000005222"/>
    </source>
</evidence>
<evidence type="ECO:0000256" key="2">
    <source>
        <dbReference type="ARBA" id="ARBA00005979"/>
    </source>
</evidence>
<evidence type="ECO:0000256" key="1">
    <source>
        <dbReference type="ARBA" id="ARBA00001917"/>
    </source>
</evidence>
<dbReference type="Proteomes" id="UP000005222">
    <property type="component" value="Chromosome K"/>
</dbReference>
<reference evidence="10" key="2">
    <citation type="journal article" date="2012" name="G3 (Bethesda)">
        <title>Pichia sorbitophila, an interspecies yeast hybrid reveals early steps of genome resolution following polyploidization.</title>
        <authorList>
            <person name="Leh Louis V."/>
            <person name="Despons L."/>
            <person name="Friedrich A."/>
            <person name="Martin T."/>
            <person name="Durrens P."/>
            <person name="Casaregola S."/>
            <person name="Neuveglise C."/>
            <person name="Fairhead C."/>
            <person name="Marck C."/>
            <person name="Cruz J.A."/>
            <person name="Straub M.L."/>
            <person name="Kugler V."/>
            <person name="Sacerdot C."/>
            <person name="Uzunov Z."/>
            <person name="Thierry A."/>
            <person name="Weiss S."/>
            <person name="Bleykasten C."/>
            <person name="De Montigny J."/>
            <person name="Jacques N."/>
            <person name="Jung P."/>
            <person name="Lemaire M."/>
            <person name="Mallet S."/>
            <person name="Morel G."/>
            <person name="Richard G.F."/>
            <person name="Sarkar A."/>
            <person name="Savel G."/>
            <person name="Schacherer J."/>
            <person name="Seret M.L."/>
            <person name="Talla E."/>
            <person name="Samson G."/>
            <person name="Jubin C."/>
            <person name="Poulain J."/>
            <person name="Vacherie B."/>
            <person name="Barbe V."/>
            <person name="Pelletier E."/>
            <person name="Sherman D.J."/>
            <person name="Westhof E."/>
            <person name="Weissenbach J."/>
            <person name="Baret P.V."/>
            <person name="Wincker P."/>
            <person name="Gaillardin C."/>
            <person name="Dujon B."/>
            <person name="Souciet J.L."/>
        </authorList>
    </citation>
    <scope>NUCLEOTIDE SEQUENCE [LARGE SCALE GENOMIC DNA]</scope>
    <source>
        <strain evidence="10">ATCC MYA-4447 / BCRC 22081 / CBS 7064 / NBRC 10061 / NRRL Y-12695</strain>
    </source>
</reference>
<evidence type="ECO:0000313" key="9">
    <source>
        <dbReference type="EMBL" id="CCE84976.1"/>
    </source>
</evidence>
<dbReference type="FunFam" id="3.20.20.70:FF:000138">
    <property type="entry name" value="NADPH dehydrogenase 1"/>
    <property type="match status" value="1"/>
</dbReference>
<dbReference type="PANTHER" id="PTHR22893:SF91">
    <property type="entry name" value="NADPH DEHYDROGENASE 2-RELATED"/>
    <property type="match status" value="1"/>
</dbReference>
<dbReference type="EMBL" id="FO082048">
    <property type="protein sequence ID" value="CCE84976.1"/>
    <property type="molecule type" value="Genomic_DNA"/>
</dbReference>
<proteinExistence type="inferred from homology"/>
<evidence type="ECO:0000313" key="8">
    <source>
        <dbReference type="EMBL" id="CCE83945.1"/>
    </source>
</evidence>
<evidence type="ECO:0000256" key="5">
    <source>
        <dbReference type="ARBA" id="ARBA00067604"/>
    </source>
</evidence>
<dbReference type="GO" id="GO:0010181">
    <property type="term" value="F:FMN binding"/>
    <property type="evidence" value="ECO:0007669"/>
    <property type="project" value="InterPro"/>
</dbReference>
<evidence type="ECO:0000259" key="7">
    <source>
        <dbReference type="Pfam" id="PF00724"/>
    </source>
</evidence>
<dbReference type="GO" id="GO:0003959">
    <property type="term" value="F:NADPH dehydrogenase activity"/>
    <property type="evidence" value="ECO:0007669"/>
    <property type="project" value="TreeGrafter"/>
</dbReference>
<dbReference type="Pfam" id="PF00724">
    <property type="entry name" value="Oxidored_FMN"/>
    <property type="match status" value="1"/>
</dbReference>
<dbReference type="InterPro" id="IPR013785">
    <property type="entry name" value="Aldolase_TIM"/>
</dbReference>
<dbReference type="Proteomes" id="UP000005222">
    <property type="component" value="Chromosome L"/>
</dbReference>
<dbReference type="SUPFAM" id="SSF51395">
    <property type="entry name" value="FMN-linked oxidoreductases"/>
    <property type="match status" value="1"/>
</dbReference>
<dbReference type="AlphaFoldDB" id="G8Y931"/>
<evidence type="ECO:0000256" key="4">
    <source>
        <dbReference type="ARBA" id="ARBA00056646"/>
    </source>
</evidence>
<name>G8Y931_PICSO</name>
<keyword evidence="10" id="KW-1185">Reference proteome</keyword>
<dbReference type="InterPro" id="IPR001155">
    <property type="entry name" value="OxRdtase_FMN_N"/>
</dbReference>
<sequence>MSTFKVNPLKNTPLFEPLVVGKNKLQHRIAMAPTTRLRALEDNTPSDLALKYYEERSKTPGSLMVVEATVVAAELGGFERTPGIFTEKHAKAWKKINDAIHSNGSFSSCQLWAMGRSSSPQYLKNHNADFVSASSIYFSEESKQEAIAAGKELRSLTEEEIEHLINVVYPRSAKLALEAGFDYVEVHAAHGYLFDEFLHPSSNQRTDKYGGSIENRARFLLAVIDKLIGIVGADRLAVRLSPWAKFQGMKAEKEEVHSVVTISYVLSELQRRADAGNALAYVSLVEPRAQGSFTVDEKERRGNNEFARLIWKGPLMRSGAYINDDPDLSTLKHDAKDNNTFFGFARYYTSNPDFVERLREGLPLQKYERPTFYADNNWQYTTWPKYGEESKANKEEELKRLPQAIQA</sequence>
<dbReference type="PANTHER" id="PTHR22893">
    <property type="entry name" value="NADH OXIDOREDUCTASE-RELATED"/>
    <property type="match status" value="1"/>
</dbReference>
<feature type="domain" description="NADH:flavin oxidoreductase/NADH oxidase N-terminal" evidence="7">
    <location>
        <begin position="14"/>
        <end position="364"/>
    </location>
</feature>
<protein>
    <recommendedName>
        <fullName evidence="5">Probable NADPH dehydrogenase</fullName>
    </recommendedName>
    <alternativeName>
        <fullName evidence="6">Estrogen-binding protein</fullName>
    </alternativeName>
</protein>